<name>A0ABN9W7X0_9DINO</name>
<organism evidence="2 3">
    <name type="scientific">Prorocentrum cordatum</name>
    <dbReference type="NCBI Taxonomy" id="2364126"/>
    <lineage>
        <taxon>Eukaryota</taxon>
        <taxon>Sar</taxon>
        <taxon>Alveolata</taxon>
        <taxon>Dinophyceae</taxon>
        <taxon>Prorocentrales</taxon>
        <taxon>Prorocentraceae</taxon>
        <taxon>Prorocentrum</taxon>
    </lineage>
</organism>
<dbReference type="EMBL" id="CAUYUJ010018281">
    <property type="protein sequence ID" value="CAK0882268.1"/>
    <property type="molecule type" value="Genomic_DNA"/>
</dbReference>
<feature type="domain" description="Reverse transcriptase Ty1/copia-type" evidence="1">
    <location>
        <begin position="462"/>
        <end position="593"/>
    </location>
</feature>
<dbReference type="Pfam" id="PF07727">
    <property type="entry name" value="RVT_2"/>
    <property type="match status" value="1"/>
</dbReference>
<evidence type="ECO:0000259" key="1">
    <source>
        <dbReference type="Pfam" id="PF07727"/>
    </source>
</evidence>
<comment type="caution">
    <text evidence="2">The sequence shown here is derived from an EMBL/GenBank/DDBJ whole genome shotgun (WGS) entry which is preliminary data.</text>
</comment>
<dbReference type="CDD" id="cd09272">
    <property type="entry name" value="RNase_HI_RT_Ty1"/>
    <property type="match status" value="1"/>
</dbReference>
<evidence type="ECO:0000313" key="2">
    <source>
        <dbReference type="EMBL" id="CAK0882268.1"/>
    </source>
</evidence>
<gene>
    <name evidence="2" type="ORF">PCOR1329_LOCUS64838</name>
</gene>
<dbReference type="InterPro" id="IPR013103">
    <property type="entry name" value="RVT_2"/>
</dbReference>
<reference evidence="2" key="1">
    <citation type="submission" date="2023-10" db="EMBL/GenBank/DDBJ databases">
        <authorList>
            <person name="Chen Y."/>
            <person name="Shah S."/>
            <person name="Dougan E. K."/>
            <person name="Thang M."/>
            <person name="Chan C."/>
        </authorList>
    </citation>
    <scope>NUCLEOTIDE SEQUENCE [LARGE SCALE GENOMIC DNA]</scope>
</reference>
<proteinExistence type="predicted"/>
<accession>A0ABN9W7X0</accession>
<sequence>VWIDFSFPGMKGTGDVMTLLICLDFESSAFESANVMEKGAADCGINVLVQALQFWGRKRVVASCDQGNVITAHARAAAAARDEETVLQVGPRLDSKSKGPIEAAGGRFQQLICALVHTVNAHYKVELKPSEPMSSWLTRQAGWTLTRFTERVDGLTPHRPLKGRDYHSQIAEFVGTAMHKLPPGAAGKMEARWDKGIWLGKANVSDEHMIGAPRGRVFARSSARGPDEKRWNKNLFSQIICTPFDPKATLLAPEAVDRPRYLTTGILNWLGRRPGCPACDETGQHHAAGCRARLEALLGAEDIAKAWQHRLERELRHRHWLGKRPAAAPSEAVDAAMDHEEESVEMMAQDPVEIAERAKRQVSEKEETPESKMSRVVGGLAVNVMPMELCVVELGEYAAEPCEEKDLSNVKGALSGQLLPAEKVREGRARERAKMKEHGALNRDHVTEAKGKRVRGKWFVAMQVACQARDDAFAGTPPLKFARPALALAATFRNHVKVYLTGLWDISNAFFHAEMDVDVYAVPPSGAEEPNVVLQLRKALHGTRRASKLFQHKVIGALTDQVFIRTMVTVMVFYHVQKGIYIAVRGDDVIAVGALEGPRWLSEILGRSSRTAVEAYGKLPAARGISPASKSIGKEVPTALDKLGYAEKRLFQSAAPTALYLAADRPDIQFATSWIMRGVQEPLVLHELELKRSRCGGFEYVGKACIGSWARQQATRALSSGEAEYVEMTNGASRGIFTKNLFEEMGIKTTVTVRGDSTAAIGICSRLGVGRIRHLDVKYLWLQEKVAEKEVRTAKVPTAENAADLMAKALDPARHHEPVKRLPMTLEIARGLPRHGHSEVPAAVRFTVIAMLL</sequence>
<keyword evidence="3" id="KW-1185">Reference proteome</keyword>
<evidence type="ECO:0000313" key="3">
    <source>
        <dbReference type="Proteomes" id="UP001189429"/>
    </source>
</evidence>
<protein>
    <recommendedName>
        <fullName evidence="1">Reverse transcriptase Ty1/copia-type domain-containing protein</fullName>
    </recommendedName>
</protein>
<dbReference type="Proteomes" id="UP001189429">
    <property type="component" value="Unassembled WGS sequence"/>
</dbReference>
<feature type="non-terminal residue" evidence="2">
    <location>
        <position position="1"/>
    </location>
</feature>